<evidence type="ECO:0000256" key="2">
    <source>
        <dbReference type="SAM" id="Phobius"/>
    </source>
</evidence>
<sequence length="224" mass="26015">MKVNWQQLFFNILKFIGMFFVYQISTLPLGLAYQLPNNPIFVSVAFVMYLITMGFMLVLFIQMYTTQLKTDNPAHFGRTKLTKKIGIFMGIILILWILFLALQIWLSRMSALPESENQETVMAFARAIPWWMGLDAVIFGPIIEELLFRGLFFNWFFNSEDKRIRLLGVFLSGAIFGAVHDVSSLLSWFVYALMGWLLAITYAYTKDIRYNIGLHMFNNIISLI</sequence>
<dbReference type="Pfam" id="PF02517">
    <property type="entry name" value="Rce1-like"/>
    <property type="match status" value="1"/>
</dbReference>
<dbReference type="GO" id="GO:0080120">
    <property type="term" value="P:CAAX-box protein maturation"/>
    <property type="evidence" value="ECO:0007669"/>
    <property type="project" value="UniProtKB-ARBA"/>
</dbReference>
<comment type="similarity">
    <text evidence="1">Belongs to the UPF0177 family.</text>
</comment>
<keyword evidence="5" id="KW-1185">Reference proteome</keyword>
<evidence type="ECO:0000313" key="4">
    <source>
        <dbReference type="EMBL" id="KRN65432.1"/>
    </source>
</evidence>
<protein>
    <recommendedName>
        <fullName evidence="3">CAAX prenyl protease 2/Lysostaphin resistance protein A-like domain-containing protein</fullName>
    </recommendedName>
</protein>
<gene>
    <name evidence="4" type="ORF">IV80_GL001938</name>
</gene>
<evidence type="ECO:0000313" key="5">
    <source>
        <dbReference type="Proteomes" id="UP000051568"/>
    </source>
</evidence>
<keyword evidence="2" id="KW-1133">Transmembrane helix</keyword>
<keyword evidence="2" id="KW-0472">Membrane</keyword>
<feature type="transmembrane region" description="Helical" evidence="2">
    <location>
        <begin position="164"/>
        <end position="180"/>
    </location>
</feature>
<organism evidence="4 5">
    <name type="scientific">Pediococcus cellicola</name>
    <dbReference type="NCBI Taxonomy" id="319652"/>
    <lineage>
        <taxon>Bacteria</taxon>
        <taxon>Bacillati</taxon>
        <taxon>Bacillota</taxon>
        <taxon>Bacilli</taxon>
        <taxon>Lactobacillales</taxon>
        <taxon>Lactobacillaceae</taxon>
        <taxon>Pediococcus</taxon>
    </lineage>
</organism>
<reference evidence="4 5" key="1">
    <citation type="journal article" date="2015" name="Genome Announc.">
        <title>Expanding the biotechnology potential of lactobacilli through comparative genomics of 213 strains and associated genera.</title>
        <authorList>
            <person name="Sun Z."/>
            <person name="Harris H.M."/>
            <person name="McCann A."/>
            <person name="Guo C."/>
            <person name="Argimon S."/>
            <person name="Zhang W."/>
            <person name="Yang X."/>
            <person name="Jeffery I.B."/>
            <person name="Cooney J.C."/>
            <person name="Kagawa T.F."/>
            <person name="Liu W."/>
            <person name="Song Y."/>
            <person name="Salvetti E."/>
            <person name="Wrobel A."/>
            <person name="Rasinkangas P."/>
            <person name="Parkhill J."/>
            <person name="Rea M.C."/>
            <person name="O'Sullivan O."/>
            <person name="Ritari J."/>
            <person name="Douillard F.P."/>
            <person name="Paul Ross R."/>
            <person name="Yang R."/>
            <person name="Briner A.E."/>
            <person name="Felis G.E."/>
            <person name="de Vos W.M."/>
            <person name="Barrangou R."/>
            <person name="Klaenhammer T.R."/>
            <person name="Caufield P.W."/>
            <person name="Cui Y."/>
            <person name="Zhang H."/>
            <person name="O'Toole P.W."/>
        </authorList>
    </citation>
    <scope>NUCLEOTIDE SEQUENCE [LARGE SCALE GENOMIC DNA]</scope>
    <source>
        <strain evidence="4 5">DSM 17757</strain>
    </source>
</reference>
<dbReference type="EMBL" id="JQBR01000009">
    <property type="protein sequence ID" value="KRN65432.1"/>
    <property type="molecule type" value="Genomic_DNA"/>
</dbReference>
<feature type="transmembrane region" description="Helical" evidence="2">
    <location>
        <begin position="85"/>
        <end position="106"/>
    </location>
</feature>
<dbReference type="InterPro" id="IPR052710">
    <property type="entry name" value="CAAX_protease"/>
</dbReference>
<accession>A0A0R2IKJ8</accession>
<dbReference type="GO" id="GO:0004175">
    <property type="term" value="F:endopeptidase activity"/>
    <property type="evidence" value="ECO:0007669"/>
    <property type="project" value="UniProtKB-ARBA"/>
</dbReference>
<evidence type="ECO:0000256" key="1">
    <source>
        <dbReference type="ARBA" id="ARBA00009067"/>
    </source>
</evidence>
<dbReference type="STRING" id="319652.IV80_GL001938"/>
<dbReference type="OrthoDB" id="8607342at2"/>
<feature type="transmembrane region" description="Helical" evidence="2">
    <location>
        <begin position="12"/>
        <end position="34"/>
    </location>
</feature>
<dbReference type="Proteomes" id="UP000051568">
    <property type="component" value="Unassembled WGS sequence"/>
</dbReference>
<feature type="transmembrane region" description="Helical" evidence="2">
    <location>
        <begin position="130"/>
        <end position="152"/>
    </location>
</feature>
<dbReference type="RefSeq" id="WP_057752037.1">
    <property type="nucleotide sequence ID" value="NZ_BJVH01000006.1"/>
</dbReference>
<dbReference type="PANTHER" id="PTHR36435">
    <property type="entry name" value="SLR1288 PROTEIN"/>
    <property type="match status" value="1"/>
</dbReference>
<comment type="caution">
    <text evidence="4">The sequence shown here is derived from an EMBL/GenBank/DDBJ whole genome shotgun (WGS) entry which is preliminary data.</text>
</comment>
<dbReference type="InterPro" id="IPR003675">
    <property type="entry name" value="Rce1/LyrA-like_dom"/>
</dbReference>
<dbReference type="PANTHER" id="PTHR36435:SF1">
    <property type="entry name" value="CAAX AMINO TERMINAL PROTEASE FAMILY PROTEIN"/>
    <property type="match status" value="1"/>
</dbReference>
<keyword evidence="2" id="KW-0812">Transmembrane</keyword>
<evidence type="ECO:0000259" key="3">
    <source>
        <dbReference type="Pfam" id="PF02517"/>
    </source>
</evidence>
<proteinExistence type="inferred from homology"/>
<name>A0A0R2IKJ8_9LACO</name>
<feature type="transmembrane region" description="Helical" evidence="2">
    <location>
        <begin position="186"/>
        <end position="205"/>
    </location>
</feature>
<feature type="domain" description="CAAX prenyl protease 2/Lysostaphin resistance protein A-like" evidence="3">
    <location>
        <begin position="129"/>
        <end position="221"/>
    </location>
</feature>
<dbReference type="PATRIC" id="fig|319652.3.peg.1973"/>
<dbReference type="AlphaFoldDB" id="A0A0R2IKJ8"/>
<feature type="transmembrane region" description="Helical" evidence="2">
    <location>
        <begin position="40"/>
        <end position="64"/>
    </location>
</feature>